<reference evidence="3" key="1">
    <citation type="submission" date="2020-12" db="EMBL/GenBank/DDBJ databases">
        <title>Pontibaca salina gen. nov., sp. nov., isolated from marine sediment.</title>
        <authorList>
            <person name="Bo J."/>
            <person name="Wang S."/>
            <person name="Song X."/>
            <person name="Du Z."/>
        </authorList>
    </citation>
    <scope>NUCLEOTIDE SEQUENCE</scope>
    <source>
        <strain evidence="3">S1109L</strain>
    </source>
</reference>
<dbReference type="InterPro" id="IPR002762">
    <property type="entry name" value="CbiX-like"/>
</dbReference>
<keyword evidence="4" id="KW-1185">Reference proteome</keyword>
<accession>A0A934LZR5</accession>
<dbReference type="Pfam" id="PF01903">
    <property type="entry name" value="CbiX"/>
    <property type="match status" value="1"/>
</dbReference>
<evidence type="ECO:0000256" key="2">
    <source>
        <dbReference type="ARBA" id="ARBA00023239"/>
    </source>
</evidence>
<dbReference type="AlphaFoldDB" id="A0A934LZR5"/>
<dbReference type="GO" id="GO:0016829">
    <property type="term" value="F:lyase activity"/>
    <property type="evidence" value="ECO:0007669"/>
    <property type="project" value="UniProtKB-KW"/>
</dbReference>
<dbReference type="SUPFAM" id="SSF53800">
    <property type="entry name" value="Chelatase"/>
    <property type="match status" value="2"/>
</dbReference>
<dbReference type="EMBL" id="JAEIJD010000002">
    <property type="protein sequence ID" value="MBI6628963.1"/>
    <property type="molecule type" value="Genomic_DNA"/>
</dbReference>
<dbReference type="RefSeq" id="WP_198684983.1">
    <property type="nucleotide sequence ID" value="NZ_JAEIJD010000002.1"/>
</dbReference>
<proteinExistence type="predicted"/>
<evidence type="ECO:0000256" key="1">
    <source>
        <dbReference type="ARBA" id="ARBA00022723"/>
    </source>
</evidence>
<dbReference type="Proteomes" id="UP000613255">
    <property type="component" value="Unassembled WGS sequence"/>
</dbReference>
<dbReference type="CDD" id="cd03416">
    <property type="entry name" value="CbiX_SirB_N"/>
    <property type="match status" value="1"/>
</dbReference>
<keyword evidence="1" id="KW-0479">Metal-binding</keyword>
<evidence type="ECO:0000313" key="3">
    <source>
        <dbReference type="EMBL" id="MBI6628963.1"/>
    </source>
</evidence>
<dbReference type="GO" id="GO:0046872">
    <property type="term" value="F:metal ion binding"/>
    <property type="evidence" value="ECO:0007669"/>
    <property type="project" value="UniProtKB-KW"/>
</dbReference>
<dbReference type="Gene3D" id="3.40.50.1400">
    <property type="match status" value="2"/>
</dbReference>
<evidence type="ECO:0000313" key="4">
    <source>
        <dbReference type="Proteomes" id="UP000613255"/>
    </source>
</evidence>
<sequence length="251" mass="26466">MSGTDYFSLKAPATDVIVVSHGQPSDPAPAEAELAELTARVAAQLQGWRLHSATLASPGALVNALDACNEAPLIYPLFMTDGWFTQSVLPKRTAGRAARILPPLGTDSALPQLASDLLKETLAAKNWHAGDTCLIIAAHGSGRSPNSARATKHFAQAIGKTLSFGEIRLGFIEEPPYLGEVVFDTGPQTICLPFFATIGGHVIDDIPRALDHADYPGPRLDPIGTDPGVPELIATALQDAACSASHHRPLK</sequence>
<keyword evidence="2" id="KW-0456">Lyase</keyword>
<name>A0A934LZR5_9RHOB</name>
<organism evidence="3 4">
    <name type="scientific">Pontibaca salina</name>
    <dbReference type="NCBI Taxonomy" id="2795731"/>
    <lineage>
        <taxon>Bacteria</taxon>
        <taxon>Pseudomonadati</taxon>
        <taxon>Pseudomonadota</taxon>
        <taxon>Alphaproteobacteria</taxon>
        <taxon>Rhodobacterales</taxon>
        <taxon>Roseobacteraceae</taxon>
        <taxon>Pontibaca</taxon>
    </lineage>
</organism>
<comment type="caution">
    <text evidence="3">The sequence shown here is derived from an EMBL/GenBank/DDBJ whole genome shotgun (WGS) entry which is preliminary data.</text>
</comment>
<gene>
    <name evidence="3" type="ORF">JAO82_03625</name>
</gene>
<protein>
    <submittedName>
        <fullName evidence="3">Cobalamin biosynthesis protein CbiX</fullName>
    </submittedName>
</protein>